<proteinExistence type="predicted"/>
<reference evidence="1" key="2">
    <citation type="submission" date="2023-01" db="EMBL/GenBank/DDBJ databases">
        <title>Draft genome sequence of Portibacter lacus strain NBRC 108769.</title>
        <authorList>
            <person name="Sun Q."/>
            <person name="Mori K."/>
        </authorList>
    </citation>
    <scope>NUCLEOTIDE SEQUENCE</scope>
    <source>
        <strain evidence="1">NBRC 108769</strain>
    </source>
</reference>
<evidence type="ECO:0000313" key="2">
    <source>
        <dbReference type="Proteomes" id="UP001156666"/>
    </source>
</evidence>
<sequence length="179" mass="21700">MKLFRNSLGSNNQPSFEYLHEEDTDYESFIPWKNSFSGNNFFEWFRSKLSDFEENELQNDKNIFFFKNESTFAFRVNADVLNISPSIIWNYWKDEVLDIGYVLKNSETEYKDKENVQRYYLKPRLKHKVEKEQLYGNITLELLKNEAKPQYIMMKCTWYVDQNFKPARTYNDLLKILTN</sequence>
<dbReference type="Proteomes" id="UP001156666">
    <property type="component" value="Unassembled WGS sequence"/>
</dbReference>
<dbReference type="EMBL" id="BSOH01000027">
    <property type="protein sequence ID" value="GLR19182.1"/>
    <property type="molecule type" value="Genomic_DNA"/>
</dbReference>
<dbReference type="AlphaFoldDB" id="A0AA37WFX1"/>
<protein>
    <submittedName>
        <fullName evidence="1">Uncharacterized protein</fullName>
    </submittedName>
</protein>
<comment type="caution">
    <text evidence="1">The sequence shown here is derived from an EMBL/GenBank/DDBJ whole genome shotgun (WGS) entry which is preliminary data.</text>
</comment>
<evidence type="ECO:0000313" key="1">
    <source>
        <dbReference type="EMBL" id="GLR19182.1"/>
    </source>
</evidence>
<dbReference type="RefSeq" id="WP_235292142.1">
    <property type="nucleotide sequence ID" value="NZ_BSOH01000027.1"/>
</dbReference>
<name>A0AA37WFX1_9BACT</name>
<reference evidence="1" key="1">
    <citation type="journal article" date="2014" name="Int. J. Syst. Evol. Microbiol.">
        <title>Complete genome sequence of Corynebacterium casei LMG S-19264T (=DSM 44701T), isolated from a smear-ripened cheese.</title>
        <authorList>
            <consortium name="US DOE Joint Genome Institute (JGI-PGF)"/>
            <person name="Walter F."/>
            <person name="Albersmeier A."/>
            <person name="Kalinowski J."/>
            <person name="Ruckert C."/>
        </authorList>
    </citation>
    <scope>NUCLEOTIDE SEQUENCE</scope>
    <source>
        <strain evidence="1">NBRC 108769</strain>
    </source>
</reference>
<organism evidence="1 2">
    <name type="scientific">Portibacter lacus</name>
    <dbReference type="NCBI Taxonomy" id="1099794"/>
    <lineage>
        <taxon>Bacteria</taxon>
        <taxon>Pseudomonadati</taxon>
        <taxon>Bacteroidota</taxon>
        <taxon>Saprospiria</taxon>
        <taxon>Saprospirales</taxon>
        <taxon>Haliscomenobacteraceae</taxon>
        <taxon>Portibacter</taxon>
    </lineage>
</organism>
<gene>
    <name evidence="1" type="ORF">GCM10007940_37980</name>
</gene>
<keyword evidence="2" id="KW-1185">Reference proteome</keyword>
<accession>A0AA37WFX1</accession>